<dbReference type="EMBL" id="JAEPRE010000083">
    <property type="protein sequence ID" value="KAG2233322.1"/>
    <property type="molecule type" value="Genomic_DNA"/>
</dbReference>
<dbReference type="PANTHER" id="PTHR37332">
    <property type="entry name" value="EXPRESSED PROTEIN"/>
    <property type="match status" value="1"/>
</dbReference>
<comment type="caution">
    <text evidence="1">The sequence shown here is derived from an EMBL/GenBank/DDBJ whole genome shotgun (WGS) entry which is preliminary data.</text>
</comment>
<dbReference type="PANTHER" id="PTHR37332:SF1">
    <property type="entry name" value="ELMO DOMAIN-CONTAINING PROTEIN"/>
    <property type="match status" value="1"/>
</dbReference>
<accession>A0A8H7SS50</accession>
<keyword evidence="2" id="KW-1185">Reference proteome</keyword>
<protein>
    <submittedName>
        <fullName evidence="1">Uncharacterized protein</fullName>
    </submittedName>
</protein>
<evidence type="ECO:0000313" key="1">
    <source>
        <dbReference type="EMBL" id="KAG2233322.1"/>
    </source>
</evidence>
<name>A0A8H7SS50_9FUNG</name>
<dbReference type="Proteomes" id="UP000613177">
    <property type="component" value="Unassembled WGS sequence"/>
</dbReference>
<sequence length="246" mass="28168">MSMASPLYPPNSGTNSPLHPGLYEYLAELVSKRVATIKYIRKAHEGNTHWFNTILLTRENLAEMYPNSKMVKRTYNFYALGLSLGAILDITNPVDYIKALSQIMTEFERHTSDDSKQKMKNIFRKAKAKDDYSYSDNTGDYGYLILPHIPFEMDYFETFFTLIDIMAEAYYKLLVGTEGPICTQAYFELVLKCDGKFKKIVTMVTKELDLLARHAIKEELKLIDPMCQFTAKVSSPIEFDPTASDV</sequence>
<dbReference type="OrthoDB" id="14339at2759"/>
<organism evidence="1 2">
    <name type="scientific">Thamnidium elegans</name>
    <dbReference type="NCBI Taxonomy" id="101142"/>
    <lineage>
        <taxon>Eukaryota</taxon>
        <taxon>Fungi</taxon>
        <taxon>Fungi incertae sedis</taxon>
        <taxon>Mucoromycota</taxon>
        <taxon>Mucoromycotina</taxon>
        <taxon>Mucoromycetes</taxon>
        <taxon>Mucorales</taxon>
        <taxon>Mucorineae</taxon>
        <taxon>Mucoraceae</taxon>
        <taxon>Thamnidium</taxon>
    </lineage>
</organism>
<reference evidence="1" key="1">
    <citation type="submission" date="2021-01" db="EMBL/GenBank/DDBJ databases">
        <title>Metabolic potential, ecology and presence of endohyphal bacteria is reflected in genomic diversity of Mucoromycotina.</title>
        <authorList>
            <person name="Muszewska A."/>
            <person name="Okrasinska A."/>
            <person name="Steczkiewicz K."/>
            <person name="Drgas O."/>
            <person name="Orlowska M."/>
            <person name="Perlinska-Lenart U."/>
            <person name="Aleksandrzak-Piekarczyk T."/>
            <person name="Szatraj K."/>
            <person name="Zielenkiewicz U."/>
            <person name="Pilsyk S."/>
            <person name="Malc E."/>
            <person name="Mieczkowski P."/>
            <person name="Kruszewska J.S."/>
            <person name="Biernat P."/>
            <person name="Pawlowska J."/>
        </authorList>
    </citation>
    <scope>NUCLEOTIDE SEQUENCE</scope>
    <source>
        <strain evidence="1">WA0000018081</strain>
    </source>
</reference>
<evidence type="ECO:0000313" key="2">
    <source>
        <dbReference type="Proteomes" id="UP000613177"/>
    </source>
</evidence>
<proteinExistence type="predicted"/>
<gene>
    <name evidence="1" type="ORF">INT48_007758</name>
</gene>
<dbReference type="AlphaFoldDB" id="A0A8H7SS50"/>